<dbReference type="InterPro" id="IPR024320">
    <property type="entry name" value="LPG_synthase_C"/>
</dbReference>
<reference evidence="2 3" key="1">
    <citation type="submission" date="2017-08" db="EMBL/GenBank/DDBJ databases">
        <title>Analysis of Fusobacterium persistence and antibiotic response in human colorectal.</title>
        <authorList>
            <person name="Bullman S."/>
        </authorList>
    </citation>
    <scope>NUCLEOTIDE SEQUENCE [LARGE SCALE GENOMIC DNA]</scope>
    <source>
        <strain evidence="2 3">P2_CP</strain>
    </source>
</reference>
<sequence>MWKKLELEDIPKISPFLNLLSSHLSDFTIGGMFMWKDYFNIEYLIKNNSLFLKLDIKDKKNMFTFPIGSDFQGNIAYLKEYSDLNKIPLIFSIVSDRELKILEENYKVVSVSNSDEWSDYFYLSNDLIELNGRKYSTQRNHINKFIRTYRDYEFVPITKSNIGLVIDFLKEFYEKYEKTSSISIEDENITFEFFNNYFKYNLLGGILKIQNKIIAISVGEIINDTLFVHIEKADREYLGAYQMINNEFAKYYGKDVTYINREEDVGDEGLRKAKLMYNPIEILKKYIVEVKI</sequence>
<proteinExistence type="predicted"/>
<dbReference type="Pfam" id="PF09924">
    <property type="entry name" value="LPG_synthase_C"/>
    <property type="match status" value="1"/>
</dbReference>
<dbReference type="Gene3D" id="3.40.630.30">
    <property type="match status" value="1"/>
</dbReference>
<accession>A0A2G9F6Z4</accession>
<dbReference type="PANTHER" id="PTHR41373">
    <property type="entry name" value="DUF2156 DOMAIN-CONTAINING PROTEIN"/>
    <property type="match status" value="1"/>
</dbReference>
<dbReference type="InterPro" id="IPR016732">
    <property type="entry name" value="UCP018688"/>
</dbReference>
<comment type="caution">
    <text evidence="2">The sequence shown here is derived from an EMBL/GenBank/DDBJ whole genome shotgun (WGS) entry which is preliminary data.</text>
</comment>
<feature type="domain" description="Phosphatidylglycerol lysyltransferase C-terminal" evidence="1">
    <location>
        <begin position="19"/>
        <end position="288"/>
    </location>
</feature>
<evidence type="ECO:0000313" key="2">
    <source>
        <dbReference type="EMBL" id="PIM88947.1"/>
    </source>
</evidence>
<evidence type="ECO:0000259" key="1">
    <source>
        <dbReference type="Pfam" id="PF09924"/>
    </source>
</evidence>
<protein>
    <recommendedName>
        <fullName evidence="1">Phosphatidylglycerol lysyltransferase C-terminal domain-containing protein</fullName>
    </recommendedName>
</protein>
<organism evidence="2 3">
    <name type="scientific">Fusobacterium animalis</name>
    <dbReference type="NCBI Taxonomy" id="76859"/>
    <lineage>
        <taxon>Bacteria</taxon>
        <taxon>Fusobacteriati</taxon>
        <taxon>Fusobacteriota</taxon>
        <taxon>Fusobacteriia</taxon>
        <taxon>Fusobacteriales</taxon>
        <taxon>Fusobacteriaceae</taxon>
        <taxon>Fusobacterium</taxon>
    </lineage>
</organism>
<dbReference type="PIRSF" id="PIRSF018688">
    <property type="entry name" value="UCP018688"/>
    <property type="match status" value="1"/>
</dbReference>
<dbReference type="Proteomes" id="UP000230719">
    <property type="component" value="Unassembled WGS sequence"/>
</dbReference>
<dbReference type="EMBL" id="NPND01000041">
    <property type="protein sequence ID" value="PIM88947.1"/>
    <property type="molecule type" value="Genomic_DNA"/>
</dbReference>
<dbReference type="SUPFAM" id="SSF55729">
    <property type="entry name" value="Acyl-CoA N-acyltransferases (Nat)"/>
    <property type="match status" value="2"/>
</dbReference>
<name>A0A2G9F6Z4_9FUSO</name>
<dbReference type="InterPro" id="IPR016181">
    <property type="entry name" value="Acyl_CoA_acyltransferase"/>
</dbReference>
<gene>
    <name evidence="2" type="ORF">CI114_10275</name>
</gene>
<dbReference type="RefSeq" id="WP_158409888.1">
    <property type="nucleotide sequence ID" value="NZ_CP056006.1"/>
</dbReference>
<dbReference type="PANTHER" id="PTHR41373:SF1">
    <property type="entry name" value="PHOSPHATIDYLGLYCEROL LYSYLTRANSFERASE C-TERMINAL DOMAIN-CONTAINING PROTEIN"/>
    <property type="match status" value="1"/>
</dbReference>
<evidence type="ECO:0000313" key="3">
    <source>
        <dbReference type="Proteomes" id="UP000230719"/>
    </source>
</evidence>
<dbReference type="AlphaFoldDB" id="A0A2G9F6Z4"/>